<protein>
    <submittedName>
        <fullName evidence="3">Uncharacterized protein</fullName>
    </submittedName>
</protein>
<keyword evidence="2" id="KW-0472">Membrane</keyword>
<keyword evidence="4" id="KW-1185">Reference proteome</keyword>
<feature type="transmembrane region" description="Helical" evidence="2">
    <location>
        <begin position="12"/>
        <end position="36"/>
    </location>
</feature>
<dbReference type="OrthoDB" id="4492972at2759"/>
<feature type="region of interest" description="Disordered" evidence="1">
    <location>
        <begin position="66"/>
        <end position="126"/>
    </location>
</feature>
<dbReference type="EMBL" id="JAESVG020000005">
    <property type="protein sequence ID" value="KAG8627184.1"/>
    <property type="molecule type" value="Genomic_DNA"/>
</dbReference>
<gene>
    <name evidence="3" type="ORF">KVT40_004667</name>
</gene>
<feature type="compositionally biased region" description="Gly residues" evidence="1">
    <location>
        <begin position="236"/>
        <end position="253"/>
    </location>
</feature>
<keyword evidence="2" id="KW-0812">Transmembrane</keyword>
<sequence length="285" mass="29452">MIARALTLLSTPIILLLSIPLTLFALLTTTLALLTLLLRVSIIYLELLLAVIQSFLLPSPPPTKPLSLRPSSPLLPTNQPLRHHARRRTSSSSSTTSLHTPSFGPGAPGQRLTKPPSLASLLGTTTPRDYESVGGWRLTSADSDEEALWTGINSRLELPALTVPSPGNLARDHHGAGGGRYHHRSLTGGSRRGSTRAGTVSGNGSPELVAQGAGGRRRRGKGSGAGSPEGYFSGQGVVGVGGGSGDGVEGARGLGMTSAEGGQQGRGTREGSRRGSVSLVKVRGE</sequence>
<evidence type="ECO:0000313" key="4">
    <source>
        <dbReference type="Proteomes" id="UP000809789"/>
    </source>
</evidence>
<feature type="compositionally biased region" description="Low complexity" evidence="1">
    <location>
        <begin position="66"/>
        <end position="76"/>
    </location>
</feature>
<feature type="region of interest" description="Disordered" evidence="1">
    <location>
        <begin position="170"/>
        <end position="285"/>
    </location>
</feature>
<keyword evidence="2" id="KW-1133">Transmembrane helix</keyword>
<name>A0A8K0L026_9PEZI</name>
<comment type="caution">
    <text evidence="3">The sequence shown here is derived from an EMBL/GenBank/DDBJ whole genome shotgun (WGS) entry which is preliminary data.</text>
</comment>
<evidence type="ECO:0000256" key="2">
    <source>
        <dbReference type="SAM" id="Phobius"/>
    </source>
</evidence>
<dbReference type="Proteomes" id="UP000809789">
    <property type="component" value="Unassembled WGS sequence"/>
</dbReference>
<accession>A0A8K0L026</accession>
<dbReference type="AlphaFoldDB" id="A0A8K0L026"/>
<evidence type="ECO:0000256" key="1">
    <source>
        <dbReference type="SAM" id="MobiDB-lite"/>
    </source>
</evidence>
<reference evidence="3" key="1">
    <citation type="submission" date="2021-07" db="EMBL/GenBank/DDBJ databases">
        <title>Elsinoe batatas strain:CRI-CJ2 Genome sequencing and assembly.</title>
        <authorList>
            <person name="Huang L."/>
        </authorList>
    </citation>
    <scope>NUCLEOTIDE SEQUENCE</scope>
    <source>
        <strain evidence="3">CRI-CJ2</strain>
    </source>
</reference>
<organism evidence="3 4">
    <name type="scientific">Elsinoe batatas</name>
    <dbReference type="NCBI Taxonomy" id="2601811"/>
    <lineage>
        <taxon>Eukaryota</taxon>
        <taxon>Fungi</taxon>
        <taxon>Dikarya</taxon>
        <taxon>Ascomycota</taxon>
        <taxon>Pezizomycotina</taxon>
        <taxon>Dothideomycetes</taxon>
        <taxon>Dothideomycetidae</taxon>
        <taxon>Myriangiales</taxon>
        <taxon>Elsinoaceae</taxon>
        <taxon>Elsinoe</taxon>
    </lineage>
</organism>
<proteinExistence type="predicted"/>
<evidence type="ECO:0000313" key="3">
    <source>
        <dbReference type="EMBL" id="KAG8627184.1"/>
    </source>
</evidence>